<evidence type="ECO:0008006" key="6">
    <source>
        <dbReference type="Google" id="ProtNLM"/>
    </source>
</evidence>
<dbReference type="AlphaFoldDB" id="A0A2T7BE77"/>
<evidence type="ECO:0000259" key="3">
    <source>
        <dbReference type="Pfam" id="PF16344"/>
    </source>
</evidence>
<sequence length="321" mass="35316">MEMNNNRLKELLHKYLEGSASEQEVREVDDWYRSFDTHAGLTDQLTASEKDTLEQLLLLRIRTAISEAAPARVVRMRTRHWVAAAVVAAVLGIGGYYAVQRMHPAPQAIALTETSNRSGIRRISLPDSSVVWLNFDSKVHFSQAGIHAAREVWLEGEGYFEVRPQDNNAFTVHAGKLDVQVLGTSFNVDAYSPARAVTVTVVNGKVAVGAGAGRTTLTANQQAVFTTATGGITTQAITAADCSAWTTGQLVFRKATFQDIAMRLERRYNTHIRFGSPEVANALLTASFEEREPLTGVLGKLCAIYGFKYKEEANATYVVYK</sequence>
<dbReference type="Pfam" id="PF04773">
    <property type="entry name" value="FecR"/>
    <property type="match status" value="1"/>
</dbReference>
<dbReference type="PIRSF" id="PIRSF018266">
    <property type="entry name" value="FecR"/>
    <property type="match status" value="1"/>
</dbReference>
<keyword evidence="5" id="KW-1185">Reference proteome</keyword>
<dbReference type="GO" id="GO:0016989">
    <property type="term" value="F:sigma factor antagonist activity"/>
    <property type="evidence" value="ECO:0007669"/>
    <property type="project" value="TreeGrafter"/>
</dbReference>
<reference evidence="4 5" key="1">
    <citation type="submission" date="2018-04" db="EMBL/GenBank/DDBJ databases">
        <title>Chitinophaga fuyangensis sp. nov., isolated from soil in a chemical factory.</title>
        <authorList>
            <person name="Chen K."/>
        </authorList>
    </citation>
    <scope>NUCLEOTIDE SEQUENCE [LARGE SCALE GENOMIC DNA]</scope>
    <source>
        <strain evidence="4 5">LY-1</strain>
    </source>
</reference>
<organism evidence="4 5">
    <name type="scientific">Chitinophaga parva</name>
    <dbReference type="NCBI Taxonomy" id="2169414"/>
    <lineage>
        <taxon>Bacteria</taxon>
        <taxon>Pseudomonadati</taxon>
        <taxon>Bacteroidota</taxon>
        <taxon>Chitinophagia</taxon>
        <taxon>Chitinophagales</taxon>
        <taxon>Chitinophagaceae</taxon>
        <taxon>Chitinophaga</taxon>
    </lineage>
</organism>
<evidence type="ECO:0000313" key="4">
    <source>
        <dbReference type="EMBL" id="PUZ23393.1"/>
    </source>
</evidence>
<proteinExistence type="predicted"/>
<name>A0A2T7BE77_9BACT</name>
<protein>
    <recommendedName>
        <fullName evidence="6">FecR protein domain-containing protein</fullName>
    </recommendedName>
</protein>
<feature type="transmembrane region" description="Helical" evidence="1">
    <location>
        <begin position="81"/>
        <end position="99"/>
    </location>
</feature>
<dbReference type="PANTHER" id="PTHR30273:SF2">
    <property type="entry name" value="PROTEIN FECR"/>
    <property type="match status" value="1"/>
</dbReference>
<evidence type="ECO:0000256" key="1">
    <source>
        <dbReference type="SAM" id="Phobius"/>
    </source>
</evidence>
<feature type="domain" description="Protein FecR C-terminal" evidence="3">
    <location>
        <begin position="250"/>
        <end position="315"/>
    </location>
</feature>
<keyword evidence="1" id="KW-0812">Transmembrane</keyword>
<keyword evidence="1" id="KW-0472">Membrane</keyword>
<dbReference type="Gene3D" id="3.55.50.30">
    <property type="match status" value="1"/>
</dbReference>
<comment type="caution">
    <text evidence="4">The sequence shown here is derived from an EMBL/GenBank/DDBJ whole genome shotgun (WGS) entry which is preliminary data.</text>
</comment>
<dbReference type="InterPro" id="IPR006860">
    <property type="entry name" value="FecR"/>
</dbReference>
<evidence type="ECO:0000313" key="5">
    <source>
        <dbReference type="Proteomes" id="UP000244450"/>
    </source>
</evidence>
<gene>
    <name evidence="4" type="ORF">DCC81_23730</name>
</gene>
<accession>A0A2T7BE77</accession>
<dbReference type="InterPro" id="IPR032508">
    <property type="entry name" value="FecR_C"/>
</dbReference>
<feature type="domain" description="FecR protein" evidence="2">
    <location>
        <begin position="116"/>
        <end position="206"/>
    </location>
</feature>
<keyword evidence="1" id="KW-1133">Transmembrane helix</keyword>
<dbReference type="PANTHER" id="PTHR30273">
    <property type="entry name" value="PERIPLASMIC SIGNAL SENSOR AND SIGMA FACTOR ACTIVATOR FECR-RELATED"/>
    <property type="match status" value="1"/>
</dbReference>
<dbReference type="Pfam" id="PF16344">
    <property type="entry name" value="FecR_C"/>
    <property type="match status" value="1"/>
</dbReference>
<dbReference type="InterPro" id="IPR012373">
    <property type="entry name" value="Ferrdict_sens_TM"/>
</dbReference>
<dbReference type="EMBL" id="QCYK01000003">
    <property type="protein sequence ID" value="PUZ23393.1"/>
    <property type="molecule type" value="Genomic_DNA"/>
</dbReference>
<dbReference type="Proteomes" id="UP000244450">
    <property type="component" value="Unassembled WGS sequence"/>
</dbReference>
<evidence type="ECO:0000259" key="2">
    <source>
        <dbReference type="Pfam" id="PF04773"/>
    </source>
</evidence>
<dbReference type="Gene3D" id="2.60.120.1440">
    <property type="match status" value="1"/>
</dbReference>